<organism evidence="2 3">
    <name type="scientific">Paenibacillus eucommiae</name>
    <dbReference type="NCBI Taxonomy" id="1355755"/>
    <lineage>
        <taxon>Bacteria</taxon>
        <taxon>Bacillati</taxon>
        <taxon>Bacillota</taxon>
        <taxon>Bacilli</taxon>
        <taxon>Bacillales</taxon>
        <taxon>Paenibacillaceae</taxon>
        <taxon>Paenibacillus</taxon>
    </lineage>
</organism>
<evidence type="ECO:0000313" key="3">
    <source>
        <dbReference type="Proteomes" id="UP001519287"/>
    </source>
</evidence>
<dbReference type="InterPro" id="IPR029068">
    <property type="entry name" value="Glyas_Bleomycin-R_OHBP_Dase"/>
</dbReference>
<evidence type="ECO:0000313" key="2">
    <source>
        <dbReference type="EMBL" id="MBP1994334.1"/>
    </source>
</evidence>
<dbReference type="Pfam" id="PF00903">
    <property type="entry name" value="Glyoxalase"/>
    <property type="match status" value="1"/>
</dbReference>
<feature type="domain" description="Glyoxalase/fosfomycin resistance/dioxygenase" evidence="1">
    <location>
        <begin position="22"/>
        <end position="115"/>
    </location>
</feature>
<dbReference type="Gene3D" id="3.10.180.10">
    <property type="entry name" value="2,3-Dihydroxybiphenyl 1,2-Dioxygenase, domain 1"/>
    <property type="match status" value="1"/>
</dbReference>
<dbReference type="Proteomes" id="UP001519287">
    <property type="component" value="Unassembled WGS sequence"/>
</dbReference>
<sequence>MDGGFFNYRKNNKFNPHKFYRRCYTEKLGLNVRERKEGLSKLDFGDSYLMIEDNGVLSTSEKNRSQNPMVIRIEVDYFEETVKELKQRKVKVDVHTFNWGIIGVIIDPEGNRIEIKKY</sequence>
<name>A0ABS4J6A6_9BACL</name>
<dbReference type="EMBL" id="JAGGLB010000024">
    <property type="protein sequence ID" value="MBP1994334.1"/>
    <property type="molecule type" value="Genomic_DNA"/>
</dbReference>
<evidence type="ECO:0000259" key="1">
    <source>
        <dbReference type="Pfam" id="PF00903"/>
    </source>
</evidence>
<dbReference type="SUPFAM" id="SSF54593">
    <property type="entry name" value="Glyoxalase/Bleomycin resistance protein/Dihydroxybiphenyl dioxygenase"/>
    <property type="match status" value="1"/>
</dbReference>
<gene>
    <name evidence="2" type="ORF">J2Z66_005970</name>
</gene>
<comment type="caution">
    <text evidence="2">The sequence shown here is derived from an EMBL/GenBank/DDBJ whole genome shotgun (WGS) entry which is preliminary data.</text>
</comment>
<dbReference type="RefSeq" id="WP_209976170.1">
    <property type="nucleotide sequence ID" value="NZ_JAGGLB010000024.1"/>
</dbReference>
<keyword evidence="2" id="KW-0456">Lyase</keyword>
<protein>
    <submittedName>
        <fullName evidence="2">Lactoylglutathione lyase</fullName>
        <ecNumber evidence="2">4.4.1.5</ecNumber>
    </submittedName>
</protein>
<dbReference type="InterPro" id="IPR004360">
    <property type="entry name" value="Glyas_Fos-R_dOase_dom"/>
</dbReference>
<dbReference type="EC" id="4.4.1.5" evidence="2"/>
<keyword evidence="3" id="KW-1185">Reference proteome</keyword>
<accession>A0ABS4J6A6</accession>
<proteinExistence type="predicted"/>
<reference evidence="2 3" key="1">
    <citation type="submission" date="2021-03" db="EMBL/GenBank/DDBJ databases">
        <title>Genomic Encyclopedia of Type Strains, Phase IV (KMG-IV): sequencing the most valuable type-strain genomes for metagenomic binning, comparative biology and taxonomic classification.</title>
        <authorList>
            <person name="Goeker M."/>
        </authorList>
    </citation>
    <scope>NUCLEOTIDE SEQUENCE [LARGE SCALE GENOMIC DNA]</scope>
    <source>
        <strain evidence="2 3">DSM 26048</strain>
    </source>
</reference>
<dbReference type="GO" id="GO:0004462">
    <property type="term" value="F:lactoylglutathione lyase activity"/>
    <property type="evidence" value="ECO:0007669"/>
    <property type="project" value="UniProtKB-EC"/>
</dbReference>